<dbReference type="EMBL" id="CP014869">
    <property type="protein sequence ID" value="AMT93651.1"/>
    <property type="molecule type" value="Genomic_DNA"/>
</dbReference>
<dbReference type="InterPro" id="IPR002938">
    <property type="entry name" value="FAD-bd"/>
</dbReference>
<reference evidence="6" key="1">
    <citation type="submission" date="2016-03" db="EMBL/GenBank/DDBJ databases">
        <authorList>
            <person name="Ploux O."/>
        </authorList>
    </citation>
    <scope>NUCLEOTIDE SEQUENCE [LARGE SCALE GENOMIC DNA]</scope>
    <source>
        <strain evidence="6">BS258</strain>
    </source>
</reference>
<name>A0A142NNQ9_BRELN</name>
<accession>A0A142NNQ9</accession>
<dbReference type="GO" id="GO:0004497">
    <property type="term" value="F:monooxygenase activity"/>
    <property type="evidence" value="ECO:0007669"/>
    <property type="project" value="UniProtKB-KW"/>
</dbReference>
<protein>
    <recommendedName>
        <fullName evidence="4">FAD-binding domain-containing protein</fullName>
    </recommendedName>
</protein>
<dbReference type="Pfam" id="PF13450">
    <property type="entry name" value="NAD_binding_8"/>
    <property type="match status" value="1"/>
</dbReference>
<dbReference type="AlphaFoldDB" id="A0A142NNQ9"/>
<dbReference type="Gene3D" id="3.50.50.60">
    <property type="entry name" value="FAD/NAD(P)-binding domain"/>
    <property type="match status" value="1"/>
</dbReference>
<evidence type="ECO:0000313" key="5">
    <source>
        <dbReference type="EMBL" id="AMT93651.1"/>
    </source>
</evidence>
<evidence type="ECO:0000313" key="6">
    <source>
        <dbReference type="Proteomes" id="UP000075950"/>
    </source>
</evidence>
<gene>
    <name evidence="5" type="ORF">A2T55_07570</name>
</gene>
<feature type="compositionally biased region" description="Low complexity" evidence="3">
    <location>
        <begin position="205"/>
        <end position="221"/>
    </location>
</feature>
<keyword evidence="1" id="KW-0560">Oxidoreductase</keyword>
<dbReference type="KEGG" id="bly:A2T55_07570"/>
<organism evidence="5 6">
    <name type="scientific">Brevibacterium linens</name>
    <dbReference type="NCBI Taxonomy" id="1703"/>
    <lineage>
        <taxon>Bacteria</taxon>
        <taxon>Bacillati</taxon>
        <taxon>Actinomycetota</taxon>
        <taxon>Actinomycetes</taxon>
        <taxon>Micrococcales</taxon>
        <taxon>Brevibacteriaceae</taxon>
        <taxon>Brevibacterium</taxon>
    </lineage>
</organism>
<dbReference type="PANTHER" id="PTHR13789:SF309">
    <property type="entry name" value="PUTATIVE (AFU_ORTHOLOGUE AFUA_6G14510)-RELATED"/>
    <property type="match status" value="1"/>
</dbReference>
<dbReference type="Proteomes" id="UP000075950">
    <property type="component" value="Chromosome"/>
</dbReference>
<dbReference type="GO" id="GO:0071949">
    <property type="term" value="F:FAD binding"/>
    <property type="evidence" value="ECO:0007669"/>
    <property type="project" value="InterPro"/>
</dbReference>
<dbReference type="PRINTS" id="PR00420">
    <property type="entry name" value="RNGMNOXGNASE"/>
</dbReference>
<dbReference type="Pfam" id="PF01494">
    <property type="entry name" value="FAD_binding_3"/>
    <property type="match status" value="1"/>
</dbReference>
<evidence type="ECO:0000256" key="2">
    <source>
        <dbReference type="ARBA" id="ARBA00023033"/>
    </source>
</evidence>
<sequence length="452" mass="48599">MITAATVDDQLTDVGPEEPRILIVGAGIAGVTLAQLLRSRGMHPVLIDRSADSGRMIGDNRAGYMLALMPMVDPIIDELDCREAYLAASVGIDRYVAHAHTGRVIRRDNLGDLLAEFGDYRGISRAALLEVLTGDDCPIAFGTTVTGLSDGVGMVTLVQGSQAEHHDGGQNQNQSIGRDRETEFEFDSVVIADGMNSHTRRLMTDKTATTGTDKPATTDPGRPSPVSSVDTTWGGWVCWAEADDDQSAVDEIWGDGFFLGMYPVEGAVGVFLGCPDTRQPLGPRRFAGEVRSRLTELTPRIDACLTAVAEAESPFFWPLRDSRARRWSHGRTVLLGDAAAGFLPTAGIGAGMAMESAGVLADELSALGDRPSTASSADSSAASGTVTALERFEARQRPRVEAAHDNSRSLAGMMFDRSRFFAFVRDQAFRVISIRSALKPILQLLETPPERM</sequence>
<dbReference type="RefSeq" id="WP_062861474.1">
    <property type="nucleotide sequence ID" value="NZ_CP014869.1"/>
</dbReference>
<evidence type="ECO:0000259" key="4">
    <source>
        <dbReference type="Pfam" id="PF01494"/>
    </source>
</evidence>
<dbReference type="SUPFAM" id="SSF51905">
    <property type="entry name" value="FAD/NAD(P)-binding domain"/>
    <property type="match status" value="1"/>
</dbReference>
<feature type="domain" description="FAD-binding" evidence="4">
    <location>
        <begin position="167"/>
        <end position="366"/>
    </location>
</feature>
<keyword evidence="2" id="KW-0503">Monooxygenase</keyword>
<evidence type="ECO:0000256" key="1">
    <source>
        <dbReference type="ARBA" id="ARBA00023002"/>
    </source>
</evidence>
<dbReference type="InterPro" id="IPR036188">
    <property type="entry name" value="FAD/NAD-bd_sf"/>
</dbReference>
<dbReference type="PANTHER" id="PTHR13789">
    <property type="entry name" value="MONOOXYGENASE"/>
    <property type="match status" value="1"/>
</dbReference>
<feature type="region of interest" description="Disordered" evidence="3">
    <location>
        <begin position="200"/>
        <end position="228"/>
    </location>
</feature>
<dbReference type="InterPro" id="IPR050493">
    <property type="entry name" value="FAD-dep_Monooxygenase_BioMet"/>
</dbReference>
<evidence type="ECO:0000256" key="3">
    <source>
        <dbReference type="SAM" id="MobiDB-lite"/>
    </source>
</evidence>
<proteinExistence type="predicted"/>